<evidence type="ECO:0000259" key="2">
    <source>
        <dbReference type="PROSITE" id="PS50263"/>
    </source>
</evidence>
<name>A0AA35SZY5_GEOBA</name>
<comment type="caution">
    <text evidence="3">The sequence shown here is derived from an EMBL/GenBank/DDBJ whole genome shotgun (WGS) entry which is preliminary data.</text>
</comment>
<dbReference type="SUPFAM" id="SSF56317">
    <property type="entry name" value="Carbon-nitrogen hydrolase"/>
    <property type="match status" value="1"/>
</dbReference>
<dbReference type="InterPro" id="IPR001110">
    <property type="entry name" value="UPF0012_CS"/>
</dbReference>
<dbReference type="EMBL" id="CASHTH010002987">
    <property type="protein sequence ID" value="CAI8038407.1"/>
    <property type="molecule type" value="Genomic_DNA"/>
</dbReference>
<dbReference type="Pfam" id="PF00795">
    <property type="entry name" value="CN_hydrolase"/>
    <property type="match status" value="1"/>
</dbReference>
<dbReference type="Gene3D" id="3.60.110.10">
    <property type="entry name" value="Carbon-nitrogen hydrolase"/>
    <property type="match status" value="1"/>
</dbReference>
<dbReference type="Proteomes" id="UP001174909">
    <property type="component" value="Unassembled WGS sequence"/>
</dbReference>
<gene>
    <name evidence="3" type="ORF">GBAR_LOCUS21419</name>
</gene>
<accession>A0AA35SZY5</accession>
<reference evidence="3" key="1">
    <citation type="submission" date="2023-03" db="EMBL/GenBank/DDBJ databases">
        <authorList>
            <person name="Steffen K."/>
            <person name="Cardenas P."/>
        </authorList>
    </citation>
    <scope>NUCLEOTIDE SEQUENCE</scope>
</reference>
<evidence type="ECO:0000313" key="4">
    <source>
        <dbReference type="Proteomes" id="UP001174909"/>
    </source>
</evidence>
<dbReference type="InterPro" id="IPR045254">
    <property type="entry name" value="Nit1/2_C-N_Hydrolase"/>
</dbReference>
<organism evidence="3 4">
    <name type="scientific">Geodia barretti</name>
    <name type="common">Barrett's horny sponge</name>
    <dbReference type="NCBI Taxonomy" id="519541"/>
    <lineage>
        <taxon>Eukaryota</taxon>
        <taxon>Metazoa</taxon>
        <taxon>Porifera</taxon>
        <taxon>Demospongiae</taxon>
        <taxon>Heteroscleromorpha</taxon>
        <taxon>Tetractinellida</taxon>
        <taxon>Astrophorina</taxon>
        <taxon>Geodiidae</taxon>
        <taxon>Geodia</taxon>
    </lineage>
</organism>
<proteinExistence type="predicted"/>
<dbReference type="AlphaFoldDB" id="A0AA35SZY5"/>
<dbReference type="GO" id="GO:0016811">
    <property type="term" value="F:hydrolase activity, acting on carbon-nitrogen (but not peptide) bonds, in linear amides"/>
    <property type="evidence" value="ECO:0007669"/>
    <property type="project" value="InterPro"/>
</dbReference>
<evidence type="ECO:0000313" key="3">
    <source>
        <dbReference type="EMBL" id="CAI8038407.1"/>
    </source>
</evidence>
<dbReference type="PROSITE" id="PS50263">
    <property type="entry name" value="CN_HYDROLASE"/>
    <property type="match status" value="1"/>
</dbReference>
<dbReference type="PANTHER" id="PTHR23088:SF27">
    <property type="entry name" value="DEAMINATED GLUTATHIONE AMIDASE"/>
    <property type="match status" value="1"/>
</dbReference>
<dbReference type="PROSITE" id="PS01227">
    <property type="entry name" value="UPF0012"/>
    <property type="match status" value="1"/>
</dbReference>
<sequence length="283" mass="31810">MKFNIACIQNCATDNLSQTIQDCEVLSREAYDAGADLICLPEFFSYLNLNEKGLDVAPFRESEHPTLAAFQELSLKLQVWILLGSIAIYDSQGKKRNRSILLNPRGEIEVRYDKIHMFDVNLPNGEVYRESDVFSPGNKAVTASLPWGELGLTVCYDLRFPHLYRSLAHAGADVISVPAAFTRTTGQAHWHVMLRSRAIETGAYVVAPCQYGDHGRAKTYGHSLIIDPWGRILADGGEDRGYIIAEVDMEEVKNARRMIPALEHDRDYTKPNLELPQTLRKVS</sequence>
<feature type="domain" description="CN hydrolase" evidence="2">
    <location>
        <begin position="3"/>
        <end position="249"/>
    </location>
</feature>
<keyword evidence="4" id="KW-1185">Reference proteome</keyword>
<dbReference type="InterPro" id="IPR036526">
    <property type="entry name" value="C-N_Hydrolase_sf"/>
</dbReference>
<protein>
    <submittedName>
        <fullName evidence="3">Deaminated glutathione amidase</fullName>
    </submittedName>
</protein>
<dbReference type="PANTHER" id="PTHR23088">
    <property type="entry name" value="NITRILASE-RELATED"/>
    <property type="match status" value="1"/>
</dbReference>
<evidence type="ECO:0000256" key="1">
    <source>
        <dbReference type="ARBA" id="ARBA00022801"/>
    </source>
</evidence>
<dbReference type="InterPro" id="IPR003010">
    <property type="entry name" value="C-N_Hydrolase"/>
</dbReference>
<keyword evidence="1" id="KW-0378">Hydrolase</keyword>
<dbReference type="CDD" id="cd07572">
    <property type="entry name" value="nit"/>
    <property type="match status" value="1"/>
</dbReference>